<protein>
    <submittedName>
        <fullName evidence="1">Uncharacterized protein</fullName>
    </submittedName>
</protein>
<keyword evidence="2" id="KW-1185">Reference proteome</keyword>
<evidence type="ECO:0000313" key="2">
    <source>
        <dbReference type="Proteomes" id="UP001143910"/>
    </source>
</evidence>
<gene>
    <name evidence="1" type="ORF">NQ176_g5058</name>
</gene>
<dbReference type="EMBL" id="JANJQO010000604">
    <property type="protein sequence ID" value="KAJ2976246.1"/>
    <property type="molecule type" value="Genomic_DNA"/>
</dbReference>
<dbReference type="Proteomes" id="UP001143910">
    <property type="component" value="Unassembled WGS sequence"/>
</dbReference>
<comment type="caution">
    <text evidence="1">The sequence shown here is derived from an EMBL/GenBank/DDBJ whole genome shotgun (WGS) entry which is preliminary data.</text>
</comment>
<accession>A0ACC1NBM5</accession>
<sequence length="286" mass="31307">MVTYRAFTALLCLVGLTAADDAPSYDGFSLIWQDNFSGPAATSPNQNNWNIITGNLGVNNELEDYSDSTNNVQLSGGGTLQLVPRRDSSASQGWTSGRIESSYVFTPNDGKVARAEAQIRFGSNPTSNKQGIWPAFWLLGASIRNGVQWPACGELDVLETVNGQLTGYGTLHCDVYPGGICNEGYGIGGSIGMPDQDWHTWRIEWDRTNSDWQSQTISWYMDGQLFNQISGARINDYDVWSSVCYSPVYFILNVAVGGAWPGNPDDNTEDGPGSMMEVRYVAQYST</sequence>
<evidence type="ECO:0000313" key="1">
    <source>
        <dbReference type="EMBL" id="KAJ2976246.1"/>
    </source>
</evidence>
<name>A0ACC1NBM5_9HYPO</name>
<proteinExistence type="predicted"/>
<organism evidence="1 2">
    <name type="scientific">Zarea fungicola</name>
    <dbReference type="NCBI Taxonomy" id="93591"/>
    <lineage>
        <taxon>Eukaryota</taxon>
        <taxon>Fungi</taxon>
        <taxon>Dikarya</taxon>
        <taxon>Ascomycota</taxon>
        <taxon>Pezizomycotina</taxon>
        <taxon>Sordariomycetes</taxon>
        <taxon>Hypocreomycetidae</taxon>
        <taxon>Hypocreales</taxon>
        <taxon>Cordycipitaceae</taxon>
        <taxon>Zarea</taxon>
    </lineage>
</organism>
<reference evidence="1" key="1">
    <citation type="submission" date="2022-08" db="EMBL/GenBank/DDBJ databases">
        <title>Genome Sequence of Lecanicillium fungicola.</title>
        <authorList>
            <person name="Buettner E."/>
        </authorList>
    </citation>
    <scope>NUCLEOTIDE SEQUENCE</scope>
    <source>
        <strain evidence="1">Babe33</strain>
    </source>
</reference>